<protein>
    <submittedName>
        <fullName evidence="2">Uncharacterized protein</fullName>
    </submittedName>
</protein>
<dbReference type="EnsemblPlants" id="OBART07G10730.1">
    <property type="protein sequence ID" value="OBART07G10730.1"/>
    <property type="gene ID" value="OBART07G10730"/>
</dbReference>
<evidence type="ECO:0000313" key="3">
    <source>
        <dbReference type="Proteomes" id="UP000026960"/>
    </source>
</evidence>
<dbReference type="Gramene" id="OBART07G10730.1">
    <property type="protein sequence ID" value="OBART07G10730.1"/>
    <property type="gene ID" value="OBART07G10730"/>
</dbReference>
<keyword evidence="3" id="KW-1185">Reference proteome</keyword>
<sequence length="103" mass="10409">MPLRHNGQREGETGGIGSVGHGGLRAQRLGAQSIGQGGARLGLALPAGIAGGGSTTITSQNPNQKLDCLGELLILGEGAAARSSPKQESAWRGRPRSCKLGAR</sequence>
<reference evidence="2" key="2">
    <citation type="submission" date="2015-03" db="UniProtKB">
        <authorList>
            <consortium name="EnsemblPlants"/>
        </authorList>
    </citation>
    <scope>IDENTIFICATION</scope>
</reference>
<name>A0A0D3GPS3_9ORYZ</name>
<feature type="region of interest" description="Disordered" evidence="1">
    <location>
        <begin position="80"/>
        <end position="103"/>
    </location>
</feature>
<evidence type="ECO:0000256" key="1">
    <source>
        <dbReference type="SAM" id="MobiDB-lite"/>
    </source>
</evidence>
<dbReference type="PaxDb" id="65489-OBART07G10730.1"/>
<feature type="compositionally biased region" description="Gly residues" evidence="1">
    <location>
        <begin position="13"/>
        <end position="23"/>
    </location>
</feature>
<feature type="compositionally biased region" description="Basic residues" evidence="1">
    <location>
        <begin position="93"/>
        <end position="103"/>
    </location>
</feature>
<accession>A0A0D3GPS3</accession>
<feature type="region of interest" description="Disordered" evidence="1">
    <location>
        <begin position="1"/>
        <end position="23"/>
    </location>
</feature>
<dbReference type="HOGENOM" id="CLU_2267878_0_0_1"/>
<dbReference type="Proteomes" id="UP000026960">
    <property type="component" value="Chromosome 7"/>
</dbReference>
<reference evidence="2" key="1">
    <citation type="journal article" date="2009" name="Rice">
        <title>De Novo Next Generation Sequencing of Plant Genomes.</title>
        <authorList>
            <person name="Rounsley S."/>
            <person name="Marri P.R."/>
            <person name="Yu Y."/>
            <person name="He R."/>
            <person name="Sisneros N."/>
            <person name="Goicoechea J.L."/>
            <person name="Lee S.J."/>
            <person name="Angelova A."/>
            <person name="Kudrna D."/>
            <person name="Luo M."/>
            <person name="Affourtit J."/>
            <person name="Desany B."/>
            <person name="Knight J."/>
            <person name="Niazi F."/>
            <person name="Egholm M."/>
            <person name="Wing R.A."/>
        </authorList>
    </citation>
    <scope>NUCLEOTIDE SEQUENCE [LARGE SCALE GENOMIC DNA]</scope>
    <source>
        <strain evidence="2">cv. IRGC 105608</strain>
    </source>
</reference>
<organism evidence="2">
    <name type="scientific">Oryza barthii</name>
    <dbReference type="NCBI Taxonomy" id="65489"/>
    <lineage>
        <taxon>Eukaryota</taxon>
        <taxon>Viridiplantae</taxon>
        <taxon>Streptophyta</taxon>
        <taxon>Embryophyta</taxon>
        <taxon>Tracheophyta</taxon>
        <taxon>Spermatophyta</taxon>
        <taxon>Magnoliopsida</taxon>
        <taxon>Liliopsida</taxon>
        <taxon>Poales</taxon>
        <taxon>Poaceae</taxon>
        <taxon>BOP clade</taxon>
        <taxon>Oryzoideae</taxon>
        <taxon>Oryzeae</taxon>
        <taxon>Oryzinae</taxon>
        <taxon>Oryza</taxon>
    </lineage>
</organism>
<dbReference type="AlphaFoldDB" id="A0A0D3GPS3"/>
<proteinExistence type="predicted"/>
<evidence type="ECO:0000313" key="2">
    <source>
        <dbReference type="EnsemblPlants" id="OBART07G10730.1"/>
    </source>
</evidence>